<name>A0A3B3ZDF9_9GOBI</name>
<dbReference type="PANTHER" id="PTHR24103">
    <property type="entry name" value="E3 UBIQUITIN-PROTEIN LIGASE TRIM"/>
    <property type="match status" value="1"/>
</dbReference>
<dbReference type="Gene3D" id="2.60.120.920">
    <property type="match status" value="1"/>
</dbReference>
<evidence type="ECO:0000259" key="11">
    <source>
        <dbReference type="PROSITE" id="PS50188"/>
    </source>
</evidence>
<evidence type="ECO:0000256" key="7">
    <source>
        <dbReference type="PROSITE-ProRule" id="PRU00175"/>
    </source>
</evidence>
<dbReference type="GO" id="GO:0005737">
    <property type="term" value="C:cytoplasm"/>
    <property type="evidence" value="ECO:0007669"/>
    <property type="project" value="UniProtKB-SubCell"/>
</dbReference>
<keyword evidence="8" id="KW-0175">Coiled coil</keyword>
<feature type="coiled-coil region" evidence="8">
    <location>
        <begin position="221"/>
        <end position="248"/>
    </location>
</feature>
<dbReference type="InterPro" id="IPR013320">
    <property type="entry name" value="ConA-like_dom_sf"/>
</dbReference>
<keyword evidence="9" id="KW-0732">Signal</keyword>
<dbReference type="Proteomes" id="UP000261520">
    <property type="component" value="Unplaced"/>
</dbReference>
<evidence type="ECO:0000313" key="13">
    <source>
        <dbReference type="Proteomes" id="UP000261520"/>
    </source>
</evidence>
<dbReference type="PROSITE" id="PS00518">
    <property type="entry name" value="ZF_RING_1"/>
    <property type="match status" value="1"/>
</dbReference>
<dbReference type="PROSITE" id="PS50188">
    <property type="entry name" value="B302_SPRY"/>
    <property type="match status" value="1"/>
</dbReference>
<dbReference type="Ensembl" id="ENSPMGT00000002813.1">
    <property type="protein sequence ID" value="ENSPMGP00000002655.1"/>
    <property type="gene ID" value="ENSPMGG00000002317.1"/>
</dbReference>
<evidence type="ECO:0000256" key="8">
    <source>
        <dbReference type="SAM" id="Coils"/>
    </source>
</evidence>
<feature type="domain" description="B30.2/SPRY" evidence="11">
    <location>
        <begin position="350"/>
        <end position="550"/>
    </location>
</feature>
<keyword evidence="13" id="KW-1185">Reference proteome</keyword>
<dbReference type="Pfam" id="PF13765">
    <property type="entry name" value="PRY"/>
    <property type="match status" value="1"/>
</dbReference>
<feature type="signal peptide" evidence="9">
    <location>
        <begin position="1"/>
        <end position="20"/>
    </location>
</feature>
<dbReference type="PRINTS" id="PR01407">
    <property type="entry name" value="BUTYPHLNCDUF"/>
</dbReference>
<keyword evidence="3" id="KW-0963">Cytoplasm</keyword>
<evidence type="ECO:0000256" key="3">
    <source>
        <dbReference type="ARBA" id="ARBA00022490"/>
    </source>
</evidence>
<evidence type="ECO:0000256" key="1">
    <source>
        <dbReference type="ARBA" id="ARBA00004496"/>
    </source>
</evidence>
<dbReference type="InterPro" id="IPR001841">
    <property type="entry name" value="Znf_RING"/>
</dbReference>
<dbReference type="Gene3D" id="3.30.160.60">
    <property type="entry name" value="Classic Zinc Finger"/>
    <property type="match status" value="1"/>
</dbReference>
<evidence type="ECO:0008006" key="14">
    <source>
        <dbReference type="Google" id="ProtNLM"/>
    </source>
</evidence>
<dbReference type="SUPFAM" id="SSF49899">
    <property type="entry name" value="Concanavalin A-like lectins/glucanases"/>
    <property type="match status" value="1"/>
</dbReference>
<evidence type="ECO:0000256" key="4">
    <source>
        <dbReference type="ARBA" id="ARBA00022723"/>
    </source>
</evidence>
<dbReference type="InterPro" id="IPR018957">
    <property type="entry name" value="Znf_C3HC4_RING-type"/>
</dbReference>
<comment type="similarity">
    <text evidence="2">Belongs to the TRIM/RBCC family.</text>
</comment>
<proteinExistence type="inferred from homology"/>
<feature type="chain" id="PRO_5017406452" description="Tripartite motif containing 35-28" evidence="9">
    <location>
        <begin position="21"/>
        <end position="550"/>
    </location>
</feature>
<dbReference type="Gene3D" id="3.30.40.10">
    <property type="entry name" value="Zinc/RING finger domain, C3HC4 (zinc finger)"/>
    <property type="match status" value="1"/>
</dbReference>
<feature type="domain" description="RING-type" evidence="10">
    <location>
        <begin position="114"/>
        <end position="153"/>
    </location>
</feature>
<dbReference type="SMART" id="SM00589">
    <property type="entry name" value="PRY"/>
    <property type="match status" value="1"/>
</dbReference>
<evidence type="ECO:0000256" key="2">
    <source>
        <dbReference type="ARBA" id="ARBA00008518"/>
    </source>
</evidence>
<evidence type="ECO:0000259" key="10">
    <source>
        <dbReference type="PROSITE" id="PS50089"/>
    </source>
</evidence>
<accession>A0A3B3ZDF9</accession>
<sequence>MMRIHACIITHGEALTVCWASCSDRALLSVCPGCVFSCLSVVSSIHLIKAECPFLYSCRDEPRASSSVCLKKRNKNVFHLKVHKVSLKLKLFWQDFICTKTNMTSAAFEDFLTCAICLETFKDPVSLSCHHNFCCSCLKNYWEQKETRKCPLCMRRSSKENIGINFGLKSLCISYREEQKTELQSNKASAGHLDVAPMFCREDDQALFSICEINEHKNHTLETVEELKKETESNLKYLKELRKEAVEELEVCEEIMLHSEKQEKDCVCQINVLFERWQQFFVNEQKRAMFHLREEKQRQAGIMGAELERVRRQLSSLSKSIQGQERQLQRGAVEFLTHYKQMKIALLDILGNLGYQVWKRMKHAVQYTPIILDPNTANRYLQLSEDLTCVGYRGERGERGEGGRERERETRFTNMAAVLGSHGLTSGIHQWDVKVGDHPHWVIGVAKKSVEKQEKTSISPEYGIWCLWHGNGGYTNGECNTFIPVEKCPEKIRVQLDFDSGKVCFYDAEDMCILCTHRDKFNESLYPFFSVGMAGEARTKQLQICESETI</sequence>
<evidence type="ECO:0000313" key="12">
    <source>
        <dbReference type="Ensembl" id="ENSPMGP00000002655.1"/>
    </source>
</evidence>
<dbReference type="InterPro" id="IPR003879">
    <property type="entry name" value="Butyrophylin_SPRY"/>
</dbReference>
<evidence type="ECO:0000256" key="6">
    <source>
        <dbReference type="ARBA" id="ARBA00022833"/>
    </source>
</evidence>
<keyword evidence="5 7" id="KW-0863">Zinc-finger</keyword>
<dbReference type="Pfam" id="PF00097">
    <property type="entry name" value="zf-C3HC4"/>
    <property type="match status" value="1"/>
</dbReference>
<dbReference type="SMART" id="SM00184">
    <property type="entry name" value="RING"/>
    <property type="match status" value="1"/>
</dbReference>
<dbReference type="STRING" id="409849.ENSPMGP00000002655"/>
<dbReference type="InterPro" id="IPR003877">
    <property type="entry name" value="SPRY_dom"/>
</dbReference>
<keyword evidence="4" id="KW-0479">Metal-binding</keyword>
<dbReference type="InterPro" id="IPR050143">
    <property type="entry name" value="TRIM/RBCC"/>
</dbReference>
<reference evidence="12" key="1">
    <citation type="submission" date="2025-08" db="UniProtKB">
        <authorList>
            <consortium name="Ensembl"/>
        </authorList>
    </citation>
    <scope>IDENTIFICATION</scope>
</reference>
<comment type="subcellular location">
    <subcellularLocation>
        <location evidence="1">Cytoplasm</location>
    </subcellularLocation>
</comment>
<dbReference type="InterPro" id="IPR001870">
    <property type="entry name" value="B30.2/SPRY"/>
</dbReference>
<keyword evidence="6" id="KW-0862">Zinc</keyword>
<dbReference type="InterPro" id="IPR017907">
    <property type="entry name" value="Znf_RING_CS"/>
</dbReference>
<dbReference type="InterPro" id="IPR013083">
    <property type="entry name" value="Znf_RING/FYVE/PHD"/>
</dbReference>
<dbReference type="SMART" id="SM00449">
    <property type="entry name" value="SPRY"/>
    <property type="match status" value="1"/>
</dbReference>
<evidence type="ECO:0000256" key="9">
    <source>
        <dbReference type="SAM" id="SignalP"/>
    </source>
</evidence>
<evidence type="ECO:0000256" key="5">
    <source>
        <dbReference type="ARBA" id="ARBA00022771"/>
    </source>
</evidence>
<organism evidence="12 13">
    <name type="scientific">Periophthalmus magnuspinnatus</name>
    <dbReference type="NCBI Taxonomy" id="409849"/>
    <lineage>
        <taxon>Eukaryota</taxon>
        <taxon>Metazoa</taxon>
        <taxon>Chordata</taxon>
        <taxon>Craniata</taxon>
        <taxon>Vertebrata</taxon>
        <taxon>Euteleostomi</taxon>
        <taxon>Actinopterygii</taxon>
        <taxon>Neopterygii</taxon>
        <taxon>Teleostei</taxon>
        <taxon>Neoteleostei</taxon>
        <taxon>Acanthomorphata</taxon>
        <taxon>Gobiaria</taxon>
        <taxon>Gobiiformes</taxon>
        <taxon>Gobioidei</taxon>
        <taxon>Gobiidae</taxon>
        <taxon>Oxudercinae</taxon>
        <taxon>Periophthalmus</taxon>
    </lineage>
</organism>
<dbReference type="Pfam" id="PF00622">
    <property type="entry name" value="SPRY"/>
    <property type="match status" value="1"/>
</dbReference>
<protein>
    <recommendedName>
        <fullName evidence="14">Tripartite motif containing 35-28</fullName>
    </recommendedName>
</protein>
<reference evidence="12" key="2">
    <citation type="submission" date="2025-09" db="UniProtKB">
        <authorList>
            <consortium name="Ensembl"/>
        </authorList>
    </citation>
    <scope>IDENTIFICATION</scope>
</reference>
<dbReference type="SUPFAM" id="SSF57850">
    <property type="entry name" value="RING/U-box"/>
    <property type="match status" value="1"/>
</dbReference>
<dbReference type="AlphaFoldDB" id="A0A3B3ZDF9"/>
<dbReference type="PROSITE" id="PS50089">
    <property type="entry name" value="ZF_RING_2"/>
    <property type="match status" value="1"/>
</dbReference>
<dbReference type="InterPro" id="IPR043136">
    <property type="entry name" value="B30.2/SPRY_sf"/>
</dbReference>
<dbReference type="GO" id="GO:0008270">
    <property type="term" value="F:zinc ion binding"/>
    <property type="evidence" value="ECO:0007669"/>
    <property type="project" value="UniProtKB-KW"/>
</dbReference>
<dbReference type="InterPro" id="IPR006574">
    <property type="entry name" value="PRY"/>
</dbReference>